<dbReference type="Gene3D" id="1.20.1280.50">
    <property type="match status" value="1"/>
</dbReference>
<evidence type="ECO:0000313" key="3">
    <source>
        <dbReference type="Proteomes" id="UP000256964"/>
    </source>
</evidence>
<dbReference type="Pfam" id="PF12937">
    <property type="entry name" value="F-box-like"/>
    <property type="match status" value="1"/>
</dbReference>
<dbReference type="STRING" id="139420.A0A371DXK6"/>
<dbReference type="SMART" id="SM00256">
    <property type="entry name" value="FBOX"/>
    <property type="match status" value="1"/>
</dbReference>
<organism evidence="2 3">
    <name type="scientific">Lentinus brumalis</name>
    <dbReference type="NCBI Taxonomy" id="2498619"/>
    <lineage>
        <taxon>Eukaryota</taxon>
        <taxon>Fungi</taxon>
        <taxon>Dikarya</taxon>
        <taxon>Basidiomycota</taxon>
        <taxon>Agaricomycotina</taxon>
        <taxon>Agaricomycetes</taxon>
        <taxon>Polyporales</taxon>
        <taxon>Polyporaceae</taxon>
        <taxon>Lentinus</taxon>
    </lineage>
</organism>
<dbReference type="SUPFAM" id="SSF81383">
    <property type="entry name" value="F-box domain"/>
    <property type="match status" value="1"/>
</dbReference>
<evidence type="ECO:0000313" key="2">
    <source>
        <dbReference type="EMBL" id="RDX57280.1"/>
    </source>
</evidence>
<evidence type="ECO:0000259" key="1">
    <source>
        <dbReference type="PROSITE" id="PS50181"/>
    </source>
</evidence>
<name>A0A371DXK6_9APHY</name>
<gene>
    <name evidence="2" type="ORF">OH76DRAFT_1395081</name>
</gene>
<dbReference type="OrthoDB" id="424465at2759"/>
<reference evidence="2 3" key="1">
    <citation type="journal article" date="2018" name="Biotechnol. Biofuels">
        <title>Integrative visual omics of the white-rot fungus Polyporus brumalis exposes the biotechnological potential of its oxidative enzymes for delignifying raw plant biomass.</title>
        <authorList>
            <person name="Miyauchi S."/>
            <person name="Rancon A."/>
            <person name="Drula E."/>
            <person name="Hage H."/>
            <person name="Chaduli D."/>
            <person name="Favel A."/>
            <person name="Grisel S."/>
            <person name="Henrissat B."/>
            <person name="Herpoel-Gimbert I."/>
            <person name="Ruiz-Duenas F.J."/>
            <person name="Chevret D."/>
            <person name="Hainaut M."/>
            <person name="Lin J."/>
            <person name="Wang M."/>
            <person name="Pangilinan J."/>
            <person name="Lipzen A."/>
            <person name="Lesage-Meessen L."/>
            <person name="Navarro D."/>
            <person name="Riley R."/>
            <person name="Grigoriev I.V."/>
            <person name="Zhou S."/>
            <person name="Raouche S."/>
            <person name="Rosso M.N."/>
        </authorList>
    </citation>
    <scope>NUCLEOTIDE SEQUENCE [LARGE SCALE GENOMIC DNA]</scope>
    <source>
        <strain evidence="2 3">BRFM 1820</strain>
    </source>
</reference>
<sequence length="514" mass="57657">MLTSLPDDILLCILHFLDIRNLLTLRKTCRALHAFGGSDYVWHRVVSKLSIPLDLPANTPPTSLHSEELQPLVLKALKLDENWQRPQTRVCRFRALIDDRCGQYVDQMQFLPGGKWLWTAQRILKRESWYTRMSLWSLDHADSTRRVWSTETCGIYRSCTVIQDPDGESAKLVVGVCDHREVIEVHDISLRDIVTSAQYPVFPTYPAIPPTNSRQIHIVPHPEAPHLRPIIHEIAAHDRLLVVTIFALDTGGGAGSLQILFADPETGSTKWVDPTFAQPFSFMWVRIWEDYLFLIGEVQSVTPGEMREEFVIRVYRMPDPFPPTPSRTPSPPAVVPSVAVDPSHVEYAYTSLGDMLAEFKGPRTIAVPGHHIAHVSLTTSAPSLAAIMFYHSVHPHCAQLLRFSFDVSDDTVKLSSLSSKDFTIGNEASAQLAQVGAQGVRAVWLEHNWETQLNRVMKLAYDPATGEAKVGMLIPPDPELPFTPNMCHSLALDEVSGRLCLGMYDGDVYLLDFV</sequence>
<dbReference type="Proteomes" id="UP000256964">
    <property type="component" value="Unassembled WGS sequence"/>
</dbReference>
<dbReference type="AlphaFoldDB" id="A0A371DXK6"/>
<feature type="domain" description="F-box" evidence="1">
    <location>
        <begin position="1"/>
        <end position="45"/>
    </location>
</feature>
<accession>A0A371DXK6</accession>
<dbReference type="EMBL" id="KZ857379">
    <property type="protein sequence ID" value="RDX57280.1"/>
    <property type="molecule type" value="Genomic_DNA"/>
</dbReference>
<protein>
    <recommendedName>
        <fullName evidence="1">F-box domain-containing protein</fullName>
    </recommendedName>
</protein>
<dbReference type="InterPro" id="IPR001810">
    <property type="entry name" value="F-box_dom"/>
</dbReference>
<dbReference type="PROSITE" id="PS50181">
    <property type="entry name" value="FBOX"/>
    <property type="match status" value="1"/>
</dbReference>
<keyword evidence="3" id="KW-1185">Reference proteome</keyword>
<dbReference type="SUPFAM" id="SSF63829">
    <property type="entry name" value="Calcium-dependent phosphotriesterase"/>
    <property type="match status" value="1"/>
</dbReference>
<dbReference type="InterPro" id="IPR036047">
    <property type="entry name" value="F-box-like_dom_sf"/>
</dbReference>
<proteinExistence type="predicted"/>